<proteinExistence type="predicted"/>
<dbReference type="EMBL" id="CM047900">
    <property type="protein sequence ID" value="KAJ0098490.1"/>
    <property type="molecule type" value="Genomic_DNA"/>
</dbReference>
<reference evidence="2" key="1">
    <citation type="journal article" date="2023" name="G3 (Bethesda)">
        <title>Genome assembly and association tests identify interacting loci associated with vigor, precocity, and sex in interspecific pistachio rootstocks.</title>
        <authorList>
            <person name="Palmer W."/>
            <person name="Jacygrad E."/>
            <person name="Sagayaradj S."/>
            <person name="Cavanaugh K."/>
            <person name="Han R."/>
            <person name="Bertier L."/>
            <person name="Beede B."/>
            <person name="Kafkas S."/>
            <person name="Golino D."/>
            <person name="Preece J."/>
            <person name="Michelmore R."/>
        </authorList>
    </citation>
    <scope>NUCLEOTIDE SEQUENCE [LARGE SCALE GENOMIC DNA]</scope>
</reference>
<gene>
    <name evidence="1" type="ORF">Patl1_20417</name>
</gene>
<evidence type="ECO:0000313" key="2">
    <source>
        <dbReference type="Proteomes" id="UP001164250"/>
    </source>
</evidence>
<name>A0ACC1BHK8_9ROSI</name>
<accession>A0ACC1BHK8</accession>
<protein>
    <submittedName>
        <fullName evidence="1">Uncharacterized protein</fullName>
    </submittedName>
</protein>
<organism evidence="1 2">
    <name type="scientific">Pistacia atlantica</name>
    <dbReference type="NCBI Taxonomy" id="434234"/>
    <lineage>
        <taxon>Eukaryota</taxon>
        <taxon>Viridiplantae</taxon>
        <taxon>Streptophyta</taxon>
        <taxon>Embryophyta</taxon>
        <taxon>Tracheophyta</taxon>
        <taxon>Spermatophyta</taxon>
        <taxon>Magnoliopsida</taxon>
        <taxon>eudicotyledons</taxon>
        <taxon>Gunneridae</taxon>
        <taxon>Pentapetalae</taxon>
        <taxon>rosids</taxon>
        <taxon>malvids</taxon>
        <taxon>Sapindales</taxon>
        <taxon>Anacardiaceae</taxon>
        <taxon>Pistacia</taxon>
    </lineage>
</organism>
<dbReference type="Proteomes" id="UP001164250">
    <property type="component" value="Chromosome 4"/>
</dbReference>
<comment type="caution">
    <text evidence="1">The sequence shown here is derived from an EMBL/GenBank/DDBJ whole genome shotgun (WGS) entry which is preliminary data.</text>
</comment>
<keyword evidence="2" id="KW-1185">Reference proteome</keyword>
<evidence type="ECO:0000313" key="1">
    <source>
        <dbReference type="EMBL" id="KAJ0098490.1"/>
    </source>
</evidence>
<sequence length="32" mass="3852">MDRHSHLIQLLTLFRYSWMFSSLLDSLSLKIV</sequence>